<sequence>MILAGDPDLEEVGKADRCRSVLRNAGTPVAEVTALARLCPEPDGRKHVSLLVGDKRQRHGTRAQAQEVTKSALVWRYAVPGGAFWRVNTPDDFPINELYVTSPPFECALRARDLSVPELALLMTVQCGTFRCSAADEDARDGMLYGTGAWTTIKELNDFLELAKGRWHGCRRYARALDYALEGCASIPEAKTAIMLSVPRRLGGMGLGTPRVNEDVAIPGDILPLMEVRKSFRYDGEWGVNVDVEYNGWPHNDPDAMLDDMEKILASVGMGRIVLPVTRRTWESFERFEVFANILAAQSRERPLPEPTSEMRAAQRALFEAFRDWDPLC</sequence>
<keyword evidence="2" id="KW-1185">Reference proteome</keyword>
<dbReference type="EMBL" id="JASJEX010000005">
    <property type="protein sequence ID" value="MDJ1130351.1"/>
    <property type="molecule type" value="Genomic_DNA"/>
</dbReference>
<protein>
    <recommendedName>
        <fullName evidence="3">Nucleotidyltransferase AbiEii toxin of type IV toxin-antitoxin system</fullName>
    </recommendedName>
</protein>
<evidence type="ECO:0008006" key="3">
    <source>
        <dbReference type="Google" id="ProtNLM"/>
    </source>
</evidence>
<evidence type="ECO:0000313" key="2">
    <source>
        <dbReference type="Proteomes" id="UP001431693"/>
    </source>
</evidence>
<organism evidence="1 2">
    <name type="scientific">Kribbibacterium absianum</name>
    <dbReference type="NCBI Taxonomy" id="3044210"/>
    <lineage>
        <taxon>Bacteria</taxon>
        <taxon>Bacillati</taxon>
        <taxon>Actinomycetota</taxon>
        <taxon>Coriobacteriia</taxon>
        <taxon>Coriobacteriales</taxon>
        <taxon>Kribbibacteriaceae</taxon>
        <taxon>Kribbibacterium</taxon>
    </lineage>
</organism>
<comment type="caution">
    <text evidence="1">The sequence shown here is derived from an EMBL/GenBank/DDBJ whole genome shotgun (WGS) entry which is preliminary data.</text>
</comment>
<dbReference type="Proteomes" id="UP001431693">
    <property type="component" value="Unassembled WGS sequence"/>
</dbReference>
<proteinExistence type="predicted"/>
<dbReference type="RefSeq" id="WP_283713413.1">
    <property type="nucleotide sequence ID" value="NZ_JASJEW010000004.1"/>
</dbReference>
<reference evidence="1" key="1">
    <citation type="submission" date="2023-05" db="EMBL/GenBank/DDBJ databases">
        <title>[olsenella] sp. nov., isolated from a pig farm feces dump.</title>
        <authorList>
            <person name="Chang Y.-H."/>
        </authorList>
    </citation>
    <scope>NUCLEOTIDE SEQUENCE</scope>
    <source>
        <strain evidence="1">YH-ols2217</strain>
    </source>
</reference>
<name>A0ABT6ZMS4_9ACTN</name>
<accession>A0ABT6ZMS4</accession>
<evidence type="ECO:0000313" key="1">
    <source>
        <dbReference type="EMBL" id="MDJ1130351.1"/>
    </source>
</evidence>
<gene>
    <name evidence="1" type="ORF">QJ043_09710</name>
</gene>